<dbReference type="EMBL" id="JAPFFF010000008">
    <property type="protein sequence ID" value="KAK8884461.1"/>
    <property type="molecule type" value="Genomic_DNA"/>
</dbReference>
<accession>A0ABR2K0F7</accession>
<evidence type="ECO:0000256" key="5">
    <source>
        <dbReference type="ARBA" id="ARBA00023136"/>
    </source>
</evidence>
<comment type="similarity">
    <text evidence="2 6">Belongs to the TVP23 family.</text>
</comment>
<dbReference type="InterPro" id="IPR008564">
    <property type="entry name" value="TVP23-like"/>
</dbReference>
<evidence type="ECO:0000256" key="6">
    <source>
        <dbReference type="RuleBase" id="RU361206"/>
    </source>
</evidence>
<evidence type="ECO:0000256" key="4">
    <source>
        <dbReference type="ARBA" id="ARBA00022989"/>
    </source>
</evidence>
<protein>
    <recommendedName>
        <fullName evidence="6">Golgi apparatus membrane protein TVP23 homolog</fullName>
    </recommendedName>
</protein>
<dbReference type="Pfam" id="PF05832">
    <property type="entry name" value="DUF846"/>
    <property type="match status" value="1"/>
</dbReference>
<dbReference type="PANTHER" id="PTHR13019">
    <property type="entry name" value="GOLGI APPARATUS MEMBRANE PROTEIN TVP23"/>
    <property type="match status" value="1"/>
</dbReference>
<sequence>MDFIQSDQYADSSPPPPPSNTIAKPTGTIFTFFIAFKAAPLFIYLFIWIICPWTIFQWVFTIVSSAIDFWFTKNVAGRLILGMRWSSMVNELGESTWRFEYTPNLPPEREAQRKTFWLILYSSTAIWFLFSFFSLIKLNLGWLFVSSIAFALAITNTWGFMKCDKSIKSDVQHSASSLLANRVLPFLAQNTMNQPQDSQTTV</sequence>
<gene>
    <name evidence="7" type="ORF">M9Y10_043571</name>
</gene>
<evidence type="ECO:0000313" key="8">
    <source>
        <dbReference type="Proteomes" id="UP001470230"/>
    </source>
</evidence>
<feature type="transmembrane region" description="Helical" evidence="6">
    <location>
        <begin position="29"/>
        <end position="49"/>
    </location>
</feature>
<proteinExistence type="inferred from homology"/>
<comment type="subcellular location">
    <subcellularLocation>
        <location evidence="1 6">Membrane</location>
        <topology evidence="1 6">Multi-pass membrane protein</topology>
    </subcellularLocation>
</comment>
<reference evidence="7 8" key="1">
    <citation type="submission" date="2024-04" db="EMBL/GenBank/DDBJ databases">
        <title>Tritrichomonas musculus Genome.</title>
        <authorList>
            <person name="Alves-Ferreira E."/>
            <person name="Grigg M."/>
            <person name="Lorenzi H."/>
            <person name="Galac M."/>
        </authorList>
    </citation>
    <scope>NUCLEOTIDE SEQUENCE [LARGE SCALE GENOMIC DNA]</scope>
    <source>
        <strain evidence="7 8">EAF2021</strain>
    </source>
</reference>
<feature type="transmembrane region" description="Helical" evidence="6">
    <location>
        <begin position="142"/>
        <end position="161"/>
    </location>
</feature>
<keyword evidence="3 6" id="KW-0812">Transmembrane</keyword>
<dbReference type="Proteomes" id="UP001470230">
    <property type="component" value="Unassembled WGS sequence"/>
</dbReference>
<keyword evidence="4 6" id="KW-1133">Transmembrane helix</keyword>
<feature type="transmembrane region" description="Helical" evidence="6">
    <location>
        <begin position="116"/>
        <end position="136"/>
    </location>
</feature>
<organism evidence="7 8">
    <name type="scientific">Tritrichomonas musculus</name>
    <dbReference type="NCBI Taxonomy" id="1915356"/>
    <lineage>
        <taxon>Eukaryota</taxon>
        <taxon>Metamonada</taxon>
        <taxon>Parabasalia</taxon>
        <taxon>Tritrichomonadida</taxon>
        <taxon>Tritrichomonadidae</taxon>
        <taxon>Tritrichomonas</taxon>
    </lineage>
</organism>
<evidence type="ECO:0000256" key="3">
    <source>
        <dbReference type="ARBA" id="ARBA00022692"/>
    </source>
</evidence>
<dbReference type="PANTHER" id="PTHR13019:SF7">
    <property type="entry name" value="GOLGI APPARATUS MEMBRANE PROTEIN TVP23"/>
    <property type="match status" value="1"/>
</dbReference>
<keyword evidence="5 6" id="KW-0472">Membrane</keyword>
<evidence type="ECO:0000313" key="7">
    <source>
        <dbReference type="EMBL" id="KAK8884461.1"/>
    </source>
</evidence>
<evidence type="ECO:0000256" key="2">
    <source>
        <dbReference type="ARBA" id="ARBA00005467"/>
    </source>
</evidence>
<name>A0ABR2K0F7_9EUKA</name>
<feature type="transmembrane region" description="Helical" evidence="6">
    <location>
        <begin position="55"/>
        <end position="76"/>
    </location>
</feature>
<comment type="caution">
    <text evidence="7">The sequence shown here is derived from an EMBL/GenBank/DDBJ whole genome shotgun (WGS) entry which is preliminary data.</text>
</comment>
<keyword evidence="8" id="KW-1185">Reference proteome</keyword>
<evidence type="ECO:0000256" key="1">
    <source>
        <dbReference type="ARBA" id="ARBA00004141"/>
    </source>
</evidence>